<protein>
    <submittedName>
        <fullName evidence="2">Unnamed protein product</fullName>
    </submittedName>
</protein>
<feature type="region of interest" description="Disordered" evidence="1">
    <location>
        <begin position="589"/>
        <end position="624"/>
    </location>
</feature>
<feature type="compositionally biased region" description="Basic residues" evidence="1">
    <location>
        <begin position="896"/>
        <end position="905"/>
    </location>
</feature>
<dbReference type="AlphaFoldDB" id="A0A9W6WUE9"/>
<feature type="region of interest" description="Disordered" evidence="1">
    <location>
        <begin position="499"/>
        <end position="527"/>
    </location>
</feature>
<feature type="region of interest" description="Disordered" evidence="1">
    <location>
        <begin position="1"/>
        <end position="298"/>
    </location>
</feature>
<feature type="compositionally biased region" description="Acidic residues" evidence="1">
    <location>
        <begin position="606"/>
        <end position="618"/>
    </location>
</feature>
<proteinExistence type="predicted"/>
<reference evidence="2" key="1">
    <citation type="submission" date="2023-04" db="EMBL/GenBank/DDBJ databases">
        <title>Phytophthora lilii NBRC 32176.</title>
        <authorList>
            <person name="Ichikawa N."/>
            <person name="Sato H."/>
            <person name="Tonouchi N."/>
        </authorList>
    </citation>
    <scope>NUCLEOTIDE SEQUENCE</scope>
    <source>
        <strain evidence="2">NBRC 32176</strain>
    </source>
</reference>
<gene>
    <name evidence="2" type="ORF">Plil01_001164700</name>
</gene>
<feature type="compositionally biased region" description="Basic and acidic residues" evidence="1">
    <location>
        <begin position="66"/>
        <end position="100"/>
    </location>
</feature>
<evidence type="ECO:0000313" key="3">
    <source>
        <dbReference type="Proteomes" id="UP001165083"/>
    </source>
</evidence>
<accession>A0A9W6WUE9</accession>
<dbReference type="EMBL" id="BSXW01000675">
    <property type="protein sequence ID" value="GMF27767.1"/>
    <property type="molecule type" value="Genomic_DNA"/>
</dbReference>
<keyword evidence="3" id="KW-1185">Reference proteome</keyword>
<dbReference type="OrthoDB" id="78657at2759"/>
<feature type="compositionally biased region" description="Basic residues" evidence="1">
    <location>
        <begin position="265"/>
        <end position="274"/>
    </location>
</feature>
<dbReference type="Gene3D" id="2.30.30.140">
    <property type="match status" value="1"/>
</dbReference>
<evidence type="ECO:0000313" key="2">
    <source>
        <dbReference type="EMBL" id="GMF27767.1"/>
    </source>
</evidence>
<comment type="caution">
    <text evidence="2">The sequence shown here is derived from an EMBL/GenBank/DDBJ whole genome shotgun (WGS) entry which is preliminary data.</text>
</comment>
<feature type="region of interest" description="Disordered" evidence="1">
    <location>
        <begin position="862"/>
        <end position="914"/>
    </location>
</feature>
<evidence type="ECO:0000256" key="1">
    <source>
        <dbReference type="SAM" id="MobiDB-lite"/>
    </source>
</evidence>
<feature type="compositionally biased region" description="Basic and acidic residues" evidence="1">
    <location>
        <begin position="108"/>
        <end position="145"/>
    </location>
</feature>
<name>A0A9W6WUE9_9STRA</name>
<feature type="compositionally biased region" description="Low complexity" evidence="1">
    <location>
        <begin position="223"/>
        <end position="255"/>
    </location>
</feature>
<dbReference type="Proteomes" id="UP001165083">
    <property type="component" value="Unassembled WGS sequence"/>
</dbReference>
<organism evidence="2 3">
    <name type="scientific">Phytophthora lilii</name>
    <dbReference type="NCBI Taxonomy" id="2077276"/>
    <lineage>
        <taxon>Eukaryota</taxon>
        <taxon>Sar</taxon>
        <taxon>Stramenopiles</taxon>
        <taxon>Oomycota</taxon>
        <taxon>Peronosporomycetes</taxon>
        <taxon>Peronosporales</taxon>
        <taxon>Peronosporaceae</taxon>
        <taxon>Phytophthora</taxon>
    </lineage>
</organism>
<sequence>MGHAQSPKEAASPAKQRAAELASGGAEGSAPRKQRHETRSHVSDDEFVVVDAWDSPSPCKKRRRSRSGDAEHNADDASGQKKVEMEEKAQGNGETPKENGRVNGNENAKQKEATSSEKGETADTQPRDQRKDEGERNETLKKGNTEENDEKESESKREANASATKPARIPSPAVHISGVDMVFPEDEVPIELCPFSSDGSVEPPQPEQSTPSKTKPKEERSPDATAATPMTPTTPTAAPADTAPTTPASVTAADSVSQSTTNRSTGRRKRRKKLSYSAPRSKSSKVKQEQNSAPASPALENKLSISVNGHAADNGVAVDSEVTAPPSPVYPKADASHLYPSTPEGEPWRWEDVDSYFDPLTQTDLDNLIRWRKENADFISANQTAWRGVSRLESKRAVLEAMVTDASNTSGGEVKLPLRRGRSYHDVWEETDFLAQRKRNSSLGESHVKSQVAMMKKKRNNAVDAEDALLVSHRDLVYGYDDDLFQEFRNRLEDRVKACKSDTPPATPPTPPMRRQQSTSSKADDGGVDTVEQKFEFDEEVLPSLPIRQLHPASLGLWKLRKNQEPDYSVVHPASLNRLQAPARWKEEMKHHHQQQYELQLQQTDELADPSDGDDEGTGDNTRDRFRATISNSEVTGGLPSFGDCVEEDEISHALAASMSKLIPLSIFNWRTAQLVYERAACSIQCAPILEGEAAAARELEDVFLQLCPPGDTNVDIFPPDSGPTRQPRVSQINSVPHDMIAYSVRHDIAENCSLAVAASVEFALGLSVGDVVDALDRNGCWNYGEVIETYSEDRLRLAKFLLLRFSLWSEDTVEWIAASEGRLLPRGVADGTRPCSVGPTRAHRVRVRYDQNLARELERSFPQRHAKQTSAASKMLAQRQHNVVIRPSTDQQKTPQKRKRKRPGKSAVVTTTT</sequence>